<dbReference type="Gene3D" id="3.10.10.10">
    <property type="entry name" value="HIV Type 1 Reverse Transcriptase, subunit A, domain 1"/>
    <property type="match status" value="1"/>
</dbReference>
<dbReference type="InterPro" id="IPR000477">
    <property type="entry name" value="RT_dom"/>
</dbReference>
<dbReference type="PANTHER" id="PTHR37984:SF15">
    <property type="entry name" value="INTEGRASE CATALYTIC DOMAIN-CONTAINING PROTEIN"/>
    <property type="match status" value="1"/>
</dbReference>
<name>A0ABM0MP65_SACKO</name>
<dbReference type="Pfam" id="PF00078">
    <property type="entry name" value="RVT_1"/>
    <property type="match status" value="1"/>
</dbReference>
<dbReference type="Gene3D" id="3.30.70.270">
    <property type="match status" value="1"/>
</dbReference>
<feature type="domain" description="Reverse transcriptase" evidence="1">
    <location>
        <begin position="295"/>
        <end position="472"/>
    </location>
</feature>
<accession>A0ABM0MP65</accession>
<dbReference type="PANTHER" id="PTHR37984">
    <property type="entry name" value="PROTEIN CBG26694"/>
    <property type="match status" value="1"/>
</dbReference>
<sequence>MTATNLDRDDVADGRKRAVLLHCLGIEGQRIFQSLGDCPTYKVVVDKLESHFGPRKSVILERHRFRQRGQRPGESISSYAATLNEHAAKCNFGTLTDEMIRDQLIEKTHTPRIRERLLMEPDTLTLHKATTLAEQIENSLSDSHVIASDTVSLEPNPVKVKLKKNPKYKVLTRDSTTEIVLKTTTVIGIGPHKINFQVAATVVLITILHVTQTAQPTDKSAEIVIKLVTLHECVEAMQLQRLNLVLDLGAKVSILNEELYKQHFKAIPLLPTRQMLTSYNGVREEVSKELSGLENLDIIERIDTSLWISNLVVACRKSGDIRLCVDLQDVNKAIIPDKYPLPDLGELTSEFHGSRVFTKLDLRRSYLQVLLAEDSWNLTAFITHEGVFQYKRMPYGLSSAPSAFQKILASVLSDCEGAVHLIDDVAIHGANQAEHDQHLNTVLNKLRKYNLTLNRDKCEFSKDEIDFVGYRVSASGVLPLQSNTKAIMDLPEPANVKELQSFPGTTNFY</sequence>
<dbReference type="Proteomes" id="UP000694865">
    <property type="component" value="Unplaced"/>
</dbReference>
<gene>
    <name evidence="3" type="primary">LOC102801680</name>
</gene>
<dbReference type="InterPro" id="IPR043502">
    <property type="entry name" value="DNA/RNA_pol_sf"/>
</dbReference>
<reference evidence="3" key="1">
    <citation type="submission" date="2025-08" db="UniProtKB">
        <authorList>
            <consortium name="RefSeq"/>
        </authorList>
    </citation>
    <scope>IDENTIFICATION</scope>
    <source>
        <tissue evidence="3">Testes</tissue>
    </source>
</reference>
<dbReference type="CDD" id="cd01647">
    <property type="entry name" value="RT_LTR"/>
    <property type="match status" value="1"/>
</dbReference>
<dbReference type="SUPFAM" id="SSF56672">
    <property type="entry name" value="DNA/RNA polymerases"/>
    <property type="match status" value="1"/>
</dbReference>
<proteinExistence type="predicted"/>
<evidence type="ECO:0000313" key="3">
    <source>
        <dbReference type="RefSeq" id="XP_006821806.1"/>
    </source>
</evidence>
<dbReference type="GeneID" id="102801680"/>
<evidence type="ECO:0000259" key="1">
    <source>
        <dbReference type="PROSITE" id="PS50878"/>
    </source>
</evidence>
<dbReference type="RefSeq" id="XP_006821806.1">
    <property type="nucleotide sequence ID" value="XM_006821743.1"/>
</dbReference>
<keyword evidence="2" id="KW-1185">Reference proteome</keyword>
<dbReference type="PROSITE" id="PS50878">
    <property type="entry name" value="RT_POL"/>
    <property type="match status" value="1"/>
</dbReference>
<organism evidence="2 3">
    <name type="scientific">Saccoglossus kowalevskii</name>
    <name type="common">Acorn worm</name>
    <dbReference type="NCBI Taxonomy" id="10224"/>
    <lineage>
        <taxon>Eukaryota</taxon>
        <taxon>Metazoa</taxon>
        <taxon>Hemichordata</taxon>
        <taxon>Enteropneusta</taxon>
        <taxon>Harrimaniidae</taxon>
        <taxon>Saccoglossus</taxon>
    </lineage>
</organism>
<dbReference type="InterPro" id="IPR050951">
    <property type="entry name" value="Retrovirus_Pol_polyprotein"/>
</dbReference>
<protein>
    <submittedName>
        <fullName evidence="3">Uncharacterized protein K02A2.6-like</fullName>
    </submittedName>
</protein>
<dbReference type="InterPro" id="IPR043128">
    <property type="entry name" value="Rev_trsase/Diguanyl_cyclase"/>
</dbReference>
<evidence type="ECO:0000313" key="2">
    <source>
        <dbReference type="Proteomes" id="UP000694865"/>
    </source>
</evidence>